<dbReference type="InterPro" id="IPR001610">
    <property type="entry name" value="PAC"/>
</dbReference>
<keyword evidence="9" id="KW-1133">Transmembrane helix</keyword>
<dbReference type="PROSITE" id="PS50109">
    <property type="entry name" value="HIS_KIN"/>
    <property type="match status" value="1"/>
</dbReference>
<dbReference type="InterPro" id="IPR011006">
    <property type="entry name" value="CheY-like_superfamily"/>
</dbReference>
<dbReference type="InterPro" id="IPR000700">
    <property type="entry name" value="PAS-assoc_C"/>
</dbReference>
<evidence type="ECO:0000256" key="12">
    <source>
        <dbReference type="PROSITE-ProRule" id="PRU00110"/>
    </source>
</evidence>
<evidence type="ECO:0000256" key="1">
    <source>
        <dbReference type="ARBA" id="ARBA00000085"/>
    </source>
</evidence>
<dbReference type="PROSITE" id="PS50112">
    <property type="entry name" value="PAS"/>
    <property type="match status" value="1"/>
</dbReference>
<dbReference type="InterPro" id="IPR008207">
    <property type="entry name" value="Sig_transdc_His_kin_Hpt_dom"/>
</dbReference>
<dbReference type="PROSITE" id="PS50110">
    <property type="entry name" value="RESPONSE_REGULATORY"/>
    <property type="match status" value="1"/>
</dbReference>
<dbReference type="InterPro" id="IPR005467">
    <property type="entry name" value="His_kinase_dom"/>
</dbReference>
<evidence type="ECO:0000256" key="8">
    <source>
        <dbReference type="ARBA" id="ARBA00022840"/>
    </source>
</evidence>
<dbReference type="Gene3D" id="1.20.120.160">
    <property type="entry name" value="HPT domain"/>
    <property type="match status" value="1"/>
</dbReference>
<keyword evidence="6" id="KW-0812">Transmembrane</keyword>
<keyword evidence="10" id="KW-0902">Two-component regulatory system</keyword>
<dbReference type="PRINTS" id="PR00344">
    <property type="entry name" value="BCTRLSENSOR"/>
</dbReference>
<dbReference type="SUPFAM" id="SSF55785">
    <property type="entry name" value="PYP-like sensor domain (PAS domain)"/>
    <property type="match status" value="4"/>
</dbReference>
<keyword evidence="5 13" id="KW-0597">Phosphoprotein</keyword>
<keyword evidence="4" id="KW-1003">Cell membrane</keyword>
<evidence type="ECO:0000256" key="9">
    <source>
        <dbReference type="ARBA" id="ARBA00022989"/>
    </source>
</evidence>
<gene>
    <name evidence="19" type="ORF">O9Z63_19935</name>
</gene>
<dbReference type="CDD" id="cd00082">
    <property type="entry name" value="HisKA"/>
    <property type="match status" value="1"/>
</dbReference>
<evidence type="ECO:0000256" key="13">
    <source>
        <dbReference type="PROSITE-ProRule" id="PRU00169"/>
    </source>
</evidence>
<feature type="domain" description="PAS" evidence="16">
    <location>
        <begin position="516"/>
        <end position="587"/>
    </location>
</feature>
<dbReference type="InterPro" id="IPR013656">
    <property type="entry name" value="PAS_4"/>
</dbReference>
<evidence type="ECO:0000259" key="18">
    <source>
        <dbReference type="PROSITE" id="PS50894"/>
    </source>
</evidence>
<dbReference type="RefSeq" id="WP_270127177.1">
    <property type="nucleotide sequence ID" value="NZ_CP115396.1"/>
</dbReference>
<feature type="modified residue" description="Phosphohistidine" evidence="12">
    <location>
        <position position="1096"/>
    </location>
</feature>
<dbReference type="InterPro" id="IPR003661">
    <property type="entry name" value="HisK_dim/P_dom"/>
</dbReference>
<feature type="domain" description="HPt" evidence="18">
    <location>
        <begin position="1057"/>
        <end position="1154"/>
    </location>
</feature>
<accession>A0ABY7PQM2</accession>
<dbReference type="SUPFAM" id="SSF47384">
    <property type="entry name" value="Homodimeric domain of signal transducing histidine kinase"/>
    <property type="match status" value="1"/>
</dbReference>
<keyword evidence="11" id="KW-0472">Membrane</keyword>
<dbReference type="SMART" id="SM00387">
    <property type="entry name" value="HATPase_c"/>
    <property type="match status" value="1"/>
</dbReference>
<dbReference type="CDD" id="cd17546">
    <property type="entry name" value="REC_hyHK_CKI1_RcsC-like"/>
    <property type="match status" value="1"/>
</dbReference>
<evidence type="ECO:0000259" key="16">
    <source>
        <dbReference type="PROSITE" id="PS50112"/>
    </source>
</evidence>
<dbReference type="Pfam" id="PF02518">
    <property type="entry name" value="HATPase_c"/>
    <property type="match status" value="1"/>
</dbReference>
<dbReference type="InterPro" id="IPR036097">
    <property type="entry name" value="HisK_dim/P_sf"/>
</dbReference>
<dbReference type="SMART" id="SM00086">
    <property type="entry name" value="PAC"/>
    <property type="match status" value="4"/>
</dbReference>
<keyword evidence="20" id="KW-1185">Reference proteome</keyword>
<dbReference type="Gene3D" id="1.10.287.130">
    <property type="match status" value="1"/>
</dbReference>
<dbReference type="SMART" id="SM00091">
    <property type="entry name" value="PAS"/>
    <property type="match status" value="4"/>
</dbReference>
<evidence type="ECO:0000256" key="11">
    <source>
        <dbReference type="ARBA" id="ARBA00023136"/>
    </source>
</evidence>
<protein>
    <recommendedName>
        <fullName evidence="3">histidine kinase</fullName>
        <ecNumber evidence="3">2.7.13.3</ecNumber>
    </recommendedName>
</protein>
<dbReference type="InterPro" id="IPR036890">
    <property type="entry name" value="HATPase_C_sf"/>
</dbReference>
<evidence type="ECO:0000256" key="10">
    <source>
        <dbReference type="ARBA" id="ARBA00023012"/>
    </source>
</evidence>
<evidence type="ECO:0000256" key="7">
    <source>
        <dbReference type="ARBA" id="ARBA00022741"/>
    </source>
</evidence>
<dbReference type="SUPFAM" id="SSF47226">
    <property type="entry name" value="Histidine-containing phosphotransfer domain, HPT domain"/>
    <property type="match status" value="1"/>
</dbReference>
<feature type="modified residue" description="4-aspartylphosphate" evidence="13">
    <location>
        <position position="953"/>
    </location>
</feature>
<dbReference type="InterPro" id="IPR036641">
    <property type="entry name" value="HPT_dom_sf"/>
</dbReference>
<dbReference type="InterPro" id="IPR003594">
    <property type="entry name" value="HATPase_dom"/>
</dbReference>
<dbReference type="NCBIfam" id="TIGR00229">
    <property type="entry name" value="sensory_box"/>
    <property type="match status" value="2"/>
</dbReference>
<dbReference type="CDD" id="cd16922">
    <property type="entry name" value="HATPase_EvgS-ArcB-TorS-like"/>
    <property type="match status" value="1"/>
</dbReference>
<dbReference type="Proteomes" id="UP001211872">
    <property type="component" value="Chromosome"/>
</dbReference>
<comment type="subcellular location">
    <subcellularLocation>
        <location evidence="2">Cell membrane</location>
        <topology evidence="2">Multi-pass membrane protein</topology>
    </subcellularLocation>
</comment>
<dbReference type="Gene3D" id="3.30.450.20">
    <property type="entry name" value="PAS domain"/>
    <property type="match status" value="4"/>
</dbReference>
<evidence type="ECO:0000259" key="15">
    <source>
        <dbReference type="PROSITE" id="PS50110"/>
    </source>
</evidence>
<evidence type="ECO:0000259" key="14">
    <source>
        <dbReference type="PROSITE" id="PS50109"/>
    </source>
</evidence>
<dbReference type="EMBL" id="CP115396">
    <property type="protein sequence ID" value="WBO84623.1"/>
    <property type="molecule type" value="Genomic_DNA"/>
</dbReference>
<feature type="domain" description="Response regulatory" evidence="15">
    <location>
        <begin position="904"/>
        <end position="1019"/>
    </location>
</feature>
<keyword evidence="7" id="KW-0547">Nucleotide-binding</keyword>
<dbReference type="CDD" id="cd00130">
    <property type="entry name" value="PAS"/>
    <property type="match status" value="3"/>
</dbReference>
<reference evidence="19 20" key="1">
    <citation type="journal article" date="2011" name="Int. J. Syst. Evol. Microbiol.">
        <title>Hymenobacter yonginensis sp. nov., isolated from a mesotrophic artificial lake.</title>
        <authorList>
            <person name="Joung Y."/>
            <person name="Cho S.H."/>
            <person name="Kim H."/>
            <person name="Kim S.B."/>
            <person name="Joh K."/>
        </authorList>
    </citation>
    <scope>NUCLEOTIDE SEQUENCE [LARGE SCALE GENOMIC DNA]</scope>
    <source>
        <strain evidence="19 20">KCTC 22745</strain>
    </source>
</reference>
<organism evidence="19 20">
    <name type="scientific">Hymenobacter yonginensis</name>
    <dbReference type="NCBI Taxonomy" id="748197"/>
    <lineage>
        <taxon>Bacteria</taxon>
        <taxon>Pseudomonadati</taxon>
        <taxon>Bacteroidota</taxon>
        <taxon>Cytophagia</taxon>
        <taxon>Cytophagales</taxon>
        <taxon>Hymenobacteraceae</taxon>
        <taxon>Hymenobacter</taxon>
    </lineage>
</organism>
<sequence length="1159" mass="129649">MNSIPPSFLSETGRSSFALLESLFDALILLSPDGQVRWASAGFGRLTGVAEVPAVAALLREGLAGAGVSPAAFQQQLAGAQPLHYTLELRQATGGYVPVRLKLAPHEAGLLGLLEVLPPASAPTGEQQEQEARLSYLAGQAPGVLFQWREGQGPTAGLRYVSSQLEPLFGLGPQHAHTLPHLLHPTDAYRWRRAASRTRSLGEPFAFEGRLLVPGQPVRWLRASAQLSGTDATGALYSGLLTDITPLKQAEEAVYNQEQRWRQAMERFGDGAWEFDYATGEEYFSQAYHAMLGYTPDSPEPLPASWEQHVHPADRALSLEAADAYLRGEKPLYSVERRLRCRDGSYKWVLTRGLITQRDAQGQPRTMTGVHTDISAVKETTLALEASMLRFSTTIANFQEGILLEDEHQQVVLANDALCQIFALNTTPDQLVGYNTRLLGQRMQHQFRHPEAFAQRYATIVRERQLLTAELFELANGHVIQGDFVPIYVAERYIGHLWKFQDITERKRNDDALRQREEKYRGIIENMNMGLVEMDLDRRVLFVNQAFSDITGYDRASFNEHHTIDRLMTPEDVAQARQRDQRRRRGESETYEISITDSAGELKWLLVSAAPLYDEDRQVYGSIAIVLDITHQKALELNLRAAKEQAEDSARAKELFLANMSHEIRTPMNAILGMGQLLAKTPLDTVQHTYLQAIETSGENLLVILNDILDLSKIGASQLHIERIGFSLAELLLQVEKSLHFKAEEKGLVFRVVLDERLPAVLLGDPYRITQVLLNLAGNSIKFTEKGSVTITCTQACADDTHVELQWSVADTGIGIDAEYLVDIFKDFSQEDPSVTRRFGGTGLGLSISRQLVQLMGGEISIDSQKHRGTNSQFRLRLPIGTTQDLPRKTLITAGVREKLRGQRVLLVEDNHFNRQIAKGFLHNAGLQVQEAENGAEAVELARHYSFDAVLMDVQMPVMNGLEATAYLRQHLRLRTPIIALTANAVKGEREKCLHAGMNDYLAKPFQEDDLLKVLCLWTLGEQLPEAVELPSAAAATMAGPGTLYNLDIVRQIGQNDVSFTILMLESFIESCREAVEELRTAIAEQDILQIRMAAHKLKPSLDHLQVYRLLPLVVELDTWRTPFDAEHLPQLVEQVVAQLQELIWQMQLELQTLQPELE</sequence>
<dbReference type="SUPFAM" id="SSF55874">
    <property type="entry name" value="ATPase domain of HSP90 chaperone/DNA topoisomerase II/histidine kinase"/>
    <property type="match status" value="1"/>
</dbReference>
<dbReference type="Gene3D" id="3.30.565.10">
    <property type="entry name" value="Histidine kinase-like ATPase, C-terminal domain"/>
    <property type="match status" value="1"/>
</dbReference>
<proteinExistence type="predicted"/>
<dbReference type="Pfam" id="PF00512">
    <property type="entry name" value="HisKA"/>
    <property type="match status" value="1"/>
</dbReference>
<dbReference type="Pfam" id="PF01627">
    <property type="entry name" value="Hpt"/>
    <property type="match status" value="1"/>
</dbReference>
<dbReference type="PROSITE" id="PS50113">
    <property type="entry name" value="PAC"/>
    <property type="match status" value="2"/>
</dbReference>
<dbReference type="Gene3D" id="3.40.50.2300">
    <property type="match status" value="1"/>
</dbReference>
<dbReference type="PROSITE" id="PS50894">
    <property type="entry name" value="HPT"/>
    <property type="match status" value="1"/>
</dbReference>
<dbReference type="InterPro" id="IPR001789">
    <property type="entry name" value="Sig_transdc_resp-reg_receiver"/>
</dbReference>
<dbReference type="SUPFAM" id="SSF52172">
    <property type="entry name" value="CheY-like"/>
    <property type="match status" value="1"/>
</dbReference>
<evidence type="ECO:0000256" key="6">
    <source>
        <dbReference type="ARBA" id="ARBA00022692"/>
    </source>
</evidence>
<evidence type="ECO:0000313" key="20">
    <source>
        <dbReference type="Proteomes" id="UP001211872"/>
    </source>
</evidence>
<dbReference type="Pfam" id="PF08448">
    <property type="entry name" value="PAS_4"/>
    <property type="match status" value="1"/>
</dbReference>
<name>A0ABY7PQM2_9BACT</name>
<keyword evidence="8" id="KW-0067">ATP-binding</keyword>
<evidence type="ECO:0000256" key="5">
    <source>
        <dbReference type="ARBA" id="ARBA00022553"/>
    </source>
</evidence>
<evidence type="ECO:0000256" key="4">
    <source>
        <dbReference type="ARBA" id="ARBA00022475"/>
    </source>
</evidence>
<comment type="catalytic activity">
    <reaction evidence="1">
        <text>ATP + protein L-histidine = ADP + protein N-phospho-L-histidine.</text>
        <dbReference type="EC" id="2.7.13.3"/>
    </reaction>
</comment>
<evidence type="ECO:0000256" key="2">
    <source>
        <dbReference type="ARBA" id="ARBA00004651"/>
    </source>
</evidence>
<dbReference type="SMART" id="SM00448">
    <property type="entry name" value="REC"/>
    <property type="match status" value="1"/>
</dbReference>
<feature type="domain" description="Histidine kinase" evidence="14">
    <location>
        <begin position="659"/>
        <end position="882"/>
    </location>
</feature>
<dbReference type="Pfam" id="PF08447">
    <property type="entry name" value="PAS_3"/>
    <property type="match status" value="1"/>
</dbReference>
<dbReference type="EC" id="2.7.13.3" evidence="3"/>
<dbReference type="SMART" id="SM00388">
    <property type="entry name" value="HisKA"/>
    <property type="match status" value="1"/>
</dbReference>
<feature type="domain" description="PAC" evidence="17">
    <location>
        <begin position="589"/>
        <end position="641"/>
    </location>
</feature>
<dbReference type="InterPro" id="IPR004358">
    <property type="entry name" value="Sig_transdc_His_kin-like_C"/>
</dbReference>
<dbReference type="InterPro" id="IPR013655">
    <property type="entry name" value="PAS_fold_3"/>
</dbReference>
<evidence type="ECO:0000259" key="17">
    <source>
        <dbReference type="PROSITE" id="PS50113"/>
    </source>
</evidence>
<feature type="domain" description="PAC" evidence="17">
    <location>
        <begin position="333"/>
        <end position="386"/>
    </location>
</feature>
<dbReference type="InterPro" id="IPR035965">
    <property type="entry name" value="PAS-like_dom_sf"/>
</dbReference>
<dbReference type="Pfam" id="PF00072">
    <property type="entry name" value="Response_reg"/>
    <property type="match status" value="1"/>
</dbReference>
<evidence type="ECO:0000313" key="19">
    <source>
        <dbReference type="EMBL" id="WBO84623.1"/>
    </source>
</evidence>
<dbReference type="Pfam" id="PF13426">
    <property type="entry name" value="PAS_9"/>
    <property type="match status" value="1"/>
</dbReference>
<dbReference type="InterPro" id="IPR000014">
    <property type="entry name" value="PAS"/>
</dbReference>
<dbReference type="PANTHER" id="PTHR45339:SF1">
    <property type="entry name" value="HYBRID SIGNAL TRANSDUCTION HISTIDINE KINASE J"/>
    <property type="match status" value="1"/>
</dbReference>
<dbReference type="PANTHER" id="PTHR45339">
    <property type="entry name" value="HYBRID SIGNAL TRANSDUCTION HISTIDINE KINASE J"/>
    <property type="match status" value="1"/>
</dbReference>
<evidence type="ECO:0000256" key="3">
    <source>
        <dbReference type="ARBA" id="ARBA00012438"/>
    </source>
</evidence>